<dbReference type="Proteomes" id="UP000503096">
    <property type="component" value="Chromosome"/>
</dbReference>
<organism evidence="2 3">
    <name type="scientific">Usitatibacter palustris</name>
    <dbReference type="NCBI Taxonomy" id="2732487"/>
    <lineage>
        <taxon>Bacteria</taxon>
        <taxon>Pseudomonadati</taxon>
        <taxon>Pseudomonadota</taxon>
        <taxon>Betaproteobacteria</taxon>
        <taxon>Nitrosomonadales</taxon>
        <taxon>Usitatibacteraceae</taxon>
        <taxon>Usitatibacter</taxon>
    </lineage>
</organism>
<evidence type="ECO:0000313" key="2">
    <source>
        <dbReference type="EMBL" id="QJR16245.1"/>
    </source>
</evidence>
<protein>
    <submittedName>
        <fullName evidence="2">Uncharacterized protein</fullName>
    </submittedName>
</protein>
<keyword evidence="1" id="KW-0732">Signal</keyword>
<evidence type="ECO:0000313" key="3">
    <source>
        <dbReference type="Proteomes" id="UP000503096"/>
    </source>
</evidence>
<dbReference type="RefSeq" id="WP_171164197.1">
    <property type="nucleotide sequence ID" value="NZ_CP053073.1"/>
</dbReference>
<reference evidence="2 3" key="1">
    <citation type="submission" date="2020-04" db="EMBL/GenBank/DDBJ databases">
        <title>Usitatibacter rugosus gen. nov., sp. nov. and Usitatibacter palustris sp. nov., novel members of Usitatibacteraceae fam. nov. within the order Nitrosomonadales isolated from soil.</title>
        <authorList>
            <person name="Huber K.J."/>
            <person name="Neumann-Schaal M."/>
            <person name="Geppert A."/>
            <person name="Luckner M."/>
            <person name="Wanner G."/>
            <person name="Overmann J."/>
        </authorList>
    </citation>
    <scope>NUCLEOTIDE SEQUENCE [LARGE SCALE GENOMIC DNA]</scope>
    <source>
        <strain evidence="2 3">Swamp67</strain>
    </source>
</reference>
<dbReference type="KEGG" id="upl:DSM104440_03074"/>
<dbReference type="InParanoid" id="A0A6M4HAU1"/>
<feature type="chain" id="PRO_5026913930" evidence="1">
    <location>
        <begin position="25"/>
        <end position="560"/>
    </location>
</feature>
<dbReference type="InterPro" id="IPR006624">
    <property type="entry name" value="Beta-propeller_rpt_TECPR"/>
</dbReference>
<gene>
    <name evidence="2" type="ORF">DSM104440_03074</name>
</gene>
<sequence>MKFQILARGLAALALVFVAGIAAAQFKTVAGKKASDIAIGPDGNVYIVSDEPVPGGFAIYQFNWKTGAWDRLDMAGVRIKAGARVLVVHGESGLNVLGMGTYPGAVRDAAMGGPSGDVYAVGTTKVHAGYEILKWARPPGKGQSARWEVVGGAGAIRIEVDPEGRPWIISEWHQIFRHDGKGWVTMPGAARDIAINSKGVVVIAGTDGMVYKWGGSAWQVVDRAAFASIAVDPEGRIWGAGDDKTIKALGVNLPSAIPGTAKLVLKNGEFLAVGDYLLAEDRSHYAIQQVDGNFCLYKGSGPSDSKGNIWCHHASGGATTGDFFALQQADGNFCTYRGKNPRDAKSNVWCQNAPGLPLTGTYYTVVLPQGHVCTYRGVPGGTKLGVWCSGMTAANTQKCVNRGCGIVDSGAGGELNRNRHDCSRLTTAAIKQHCEARNAAVPAAEAACAPFLGNKGHGACLDQKVPRPMNSFPFTWADYEQCRKSSLVPASCRDLFPTWMLFLSGGKGQLQSCQDAYRTSECDQRFRLYELCGATPGTSADTEYFKNPYMREECLAIARK</sequence>
<dbReference type="InterPro" id="IPR036426">
    <property type="entry name" value="Bulb-type_lectin_dom_sf"/>
</dbReference>
<name>A0A6M4HAU1_9PROT</name>
<dbReference type="Gene3D" id="2.90.10.10">
    <property type="entry name" value="Bulb-type lectin domain"/>
    <property type="match status" value="1"/>
</dbReference>
<evidence type="ECO:0000256" key="1">
    <source>
        <dbReference type="SAM" id="SignalP"/>
    </source>
</evidence>
<dbReference type="EMBL" id="CP053073">
    <property type="protein sequence ID" value="QJR16245.1"/>
    <property type="molecule type" value="Genomic_DNA"/>
</dbReference>
<accession>A0A6M4HAU1</accession>
<feature type="signal peptide" evidence="1">
    <location>
        <begin position="1"/>
        <end position="24"/>
    </location>
</feature>
<dbReference type="Pfam" id="PF19193">
    <property type="entry name" value="Tectonin"/>
    <property type="match status" value="1"/>
</dbReference>
<proteinExistence type="predicted"/>
<dbReference type="SUPFAM" id="SSF51110">
    <property type="entry name" value="alpha-D-mannose-specific plant lectins"/>
    <property type="match status" value="1"/>
</dbReference>
<keyword evidence="3" id="KW-1185">Reference proteome</keyword>
<dbReference type="SUPFAM" id="SSF63829">
    <property type="entry name" value="Calcium-dependent phosphotriesterase"/>
    <property type="match status" value="1"/>
</dbReference>
<dbReference type="AlphaFoldDB" id="A0A6M4HAU1"/>